<protein>
    <submittedName>
        <fullName evidence="2">Uncharacterized protein</fullName>
    </submittedName>
</protein>
<name>A0A445MHW5_ENSVE</name>
<feature type="region of interest" description="Disordered" evidence="1">
    <location>
        <begin position="159"/>
        <end position="178"/>
    </location>
</feature>
<feature type="compositionally biased region" description="Basic residues" evidence="1">
    <location>
        <begin position="160"/>
        <end position="173"/>
    </location>
</feature>
<dbReference type="EMBL" id="KV876020">
    <property type="protein sequence ID" value="RZR73786.1"/>
    <property type="molecule type" value="Genomic_DNA"/>
</dbReference>
<gene>
    <name evidence="2" type="ORF">BHM03_00028106</name>
</gene>
<feature type="compositionally biased region" description="Basic residues" evidence="1">
    <location>
        <begin position="1"/>
        <end position="20"/>
    </location>
</feature>
<reference evidence="2" key="1">
    <citation type="journal article" date="2018" name="Data Brief">
        <title>Genome sequence data from 17 accessions of Ensete ventricosum, a staple food crop for millions in Ethiopia.</title>
        <authorList>
            <person name="Yemataw Z."/>
            <person name="Muzemil S."/>
            <person name="Ambachew D."/>
            <person name="Tripathi L."/>
            <person name="Tesfaye K."/>
            <person name="Chala A."/>
            <person name="Farbos A."/>
            <person name="O'Neill P."/>
            <person name="Moore K."/>
            <person name="Grant M."/>
            <person name="Studholme D.J."/>
        </authorList>
    </citation>
    <scope>NUCLEOTIDE SEQUENCE [LARGE SCALE GENOMIC DNA]</scope>
    <source>
        <tissue evidence="2">Leaf</tissue>
    </source>
</reference>
<organism evidence="2">
    <name type="scientific">Ensete ventricosum</name>
    <name type="common">Abyssinian banana</name>
    <name type="synonym">Musa ensete</name>
    <dbReference type="NCBI Taxonomy" id="4639"/>
    <lineage>
        <taxon>Eukaryota</taxon>
        <taxon>Viridiplantae</taxon>
        <taxon>Streptophyta</taxon>
        <taxon>Embryophyta</taxon>
        <taxon>Tracheophyta</taxon>
        <taxon>Spermatophyta</taxon>
        <taxon>Magnoliopsida</taxon>
        <taxon>Liliopsida</taxon>
        <taxon>Zingiberales</taxon>
        <taxon>Musaceae</taxon>
        <taxon>Ensete</taxon>
    </lineage>
</organism>
<proteinExistence type="predicted"/>
<evidence type="ECO:0000313" key="2">
    <source>
        <dbReference type="EMBL" id="RZR73786.1"/>
    </source>
</evidence>
<feature type="compositionally biased region" description="Pro residues" evidence="1">
    <location>
        <begin position="33"/>
        <end position="42"/>
    </location>
</feature>
<sequence length="199" mass="21055">MSSHVVRSRSTSHLRPHVPRTRTCCRLAMRPSPSRPPPPPAAFDPRGGGPFHIVLRPRLGVGGGDAGRQRRRRGGGELGCVGAAGAADRTDRGGRGARDDPIVVEGVATGASDPAEVASDEEVGAVDAGVAGPAQGRRVRLAVDGGAPAAEFAWGSRLHPYGRKSHRSSKGRRLGCDVREEEEECAEQLEEDEIRAMLY</sequence>
<feature type="region of interest" description="Disordered" evidence="1">
    <location>
        <begin position="1"/>
        <end position="79"/>
    </location>
</feature>
<dbReference type="AlphaFoldDB" id="A0A445MHW5"/>
<accession>A0A445MHW5</accession>
<evidence type="ECO:0000256" key="1">
    <source>
        <dbReference type="SAM" id="MobiDB-lite"/>
    </source>
</evidence>
<dbReference type="Proteomes" id="UP000290560">
    <property type="component" value="Unassembled WGS sequence"/>
</dbReference>